<feature type="site" description="Important for substrate specificity" evidence="9">
    <location>
        <position position="152"/>
    </location>
</feature>
<keyword evidence="5 9" id="KW-0546">Nucleotide metabolism</keyword>
<dbReference type="NCBIfam" id="TIGR00172">
    <property type="entry name" value="maf"/>
    <property type="match status" value="1"/>
</dbReference>
<dbReference type="GO" id="GO:0009117">
    <property type="term" value="P:nucleotide metabolic process"/>
    <property type="evidence" value="ECO:0007669"/>
    <property type="project" value="UniProtKB-KW"/>
</dbReference>
<reference evidence="10" key="1">
    <citation type="submission" date="2024-05" db="EMBL/GenBank/DDBJ databases">
        <title>Genome sequencing of novel strain.</title>
        <authorList>
            <person name="Ganbat D."/>
            <person name="Ganbat S."/>
            <person name="Lee S.-J."/>
        </authorList>
    </citation>
    <scope>NUCLEOTIDE SEQUENCE</scope>
    <source>
        <strain evidence="10">SMD15-11</strain>
    </source>
</reference>
<dbReference type="Pfam" id="PF02545">
    <property type="entry name" value="Maf"/>
    <property type="match status" value="1"/>
</dbReference>
<dbReference type="CDD" id="cd00555">
    <property type="entry name" value="Maf"/>
    <property type="match status" value="1"/>
</dbReference>
<dbReference type="PANTHER" id="PTHR43213">
    <property type="entry name" value="BIFUNCTIONAL DTTP/UTP PYROPHOSPHATASE/METHYLTRANSFERASE PROTEIN-RELATED"/>
    <property type="match status" value="1"/>
</dbReference>
<evidence type="ECO:0000256" key="6">
    <source>
        <dbReference type="ARBA" id="ARBA00050213"/>
    </source>
</evidence>
<dbReference type="SUPFAM" id="SSF52972">
    <property type="entry name" value="ITPase-like"/>
    <property type="match status" value="1"/>
</dbReference>
<evidence type="ECO:0000256" key="7">
    <source>
        <dbReference type="ARBA" id="ARBA00053369"/>
    </source>
</evidence>
<feature type="active site" description="Proton acceptor" evidence="9">
    <location>
        <position position="69"/>
    </location>
</feature>
<comment type="cofactor">
    <cofactor evidence="1 9">
        <name>a divalent metal cation</name>
        <dbReference type="ChEBI" id="CHEBI:60240"/>
    </cofactor>
</comment>
<organism evidence="10">
    <name type="scientific">Thermohahella caldifontis</name>
    <dbReference type="NCBI Taxonomy" id="3142973"/>
    <lineage>
        <taxon>Bacteria</taxon>
        <taxon>Pseudomonadati</taxon>
        <taxon>Pseudomonadota</taxon>
        <taxon>Gammaproteobacteria</taxon>
        <taxon>Oceanospirillales</taxon>
        <taxon>Hahellaceae</taxon>
        <taxon>Thermohahella</taxon>
    </lineage>
</organism>
<evidence type="ECO:0000313" key="10">
    <source>
        <dbReference type="EMBL" id="XDT73593.1"/>
    </source>
</evidence>
<comment type="function">
    <text evidence="9">Nucleoside triphosphate pyrophosphatase that hydrolyzes dTTP and UTP. May have a dual role in cell division arrest and in preventing the incorporation of modified nucleotides into cellular nucleic acids.</text>
</comment>
<dbReference type="EMBL" id="CP154858">
    <property type="protein sequence ID" value="XDT73593.1"/>
    <property type="molecule type" value="Genomic_DNA"/>
</dbReference>
<keyword evidence="4 9" id="KW-0378">Hydrolase</keyword>
<feature type="site" description="Important for substrate specificity" evidence="9">
    <location>
        <position position="12"/>
    </location>
</feature>
<dbReference type="EC" id="3.6.1.9" evidence="9"/>
<dbReference type="Gene3D" id="3.90.950.10">
    <property type="match status" value="1"/>
</dbReference>
<dbReference type="PANTHER" id="PTHR43213:SF5">
    <property type="entry name" value="BIFUNCTIONAL DTTP_UTP PYROPHOSPHATASE_METHYLTRANSFERASE PROTEIN-RELATED"/>
    <property type="match status" value="1"/>
</dbReference>
<name>A0AB39UZW1_9GAMM</name>
<comment type="subcellular location">
    <subcellularLocation>
        <location evidence="2 9">Cytoplasm</location>
    </subcellularLocation>
</comment>
<feature type="site" description="Important for substrate specificity" evidence="9">
    <location>
        <position position="70"/>
    </location>
</feature>
<dbReference type="GO" id="GO:0047429">
    <property type="term" value="F:nucleoside triphosphate diphosphatase activity"/>
    <property type="evidence" value="ECO:0007669"/>
    <property type="project" value="UniProtKB-EC"/>
</dbReference>
<comment type="catalytic activity">
    <reaction evidence="9">
        <text>dTTP + H2O = dTMP + diphosphate + H(+)</text>
        <dbReference type="Rhea" id="RHEA:28534"/>
        <dbReference type="ChEBI" id="CHEBI:15377"/>
        <dbReference type="ChEBI" id="CHEBI:15378"/>
        <dbReference type="ChEBI" id="CHEBI:33019"/>
        <dbReference type="ChEBI" id="CHEBI:37568"/>
        <dbReference type="ChEBI" id="CHEBI:63528"/>
        <dbReference type="EC" id="3.6.1.9"/>
    </reaction>
</comment>
<protein>
    <recommendedName>
        <fullName evidence="9">dTTP/UTP pyrophosphatase</fullName>
        <shortName evidence="9">dTTPase/UTPase</shortName>
        <ecNumber evidence="9">3.6.1.9</ecNumber>
    </recommendedName>
    <alternativeName>
        <fullName evidence="9">Nucleoside triphosphate pyrophosphatase</fullName>
    </alternativeName>
    <alternativeName>
        <fullName evidence="9">Nucleotide pyrophosphatase</fullName>
        <shortName evidence="9">Nucleotide PPase</shortName>
    </alternativeName>
</protein>
<comment type="function">
    <text evidence="7">Nucleoside triphosphate pyrophosphatase that hydrolyzes 7-methyl-GTP (m(7)GTP). May have a dual role in cell division arrest and in preventing the incorporation of modified nucleotides into cellular nucleic acids.</text>
</comment>
<evidence type="ECO:0000256" key="8">
    <source>
        <dbReference type="ARBA" id="ARBA00060749"/>
    </source>
</evidence>
<evidence type="ECO:0000256" key="5">
    <source>
        <dbReference type="ARBA" id="ARBA00023080"/>
    </source>
</evidence>
<sequence>MQTLILASASPRRRALLEQLDLHFTVAVADIDERARAGEAPADLACRLAREKALTVLGHEPDATVLASDTIVVRDGEVLGKPADEDDAARMLRLLSGRSHQVMTAVAVLRQDYEDVFLVTTEVTFRPLSDAEIHAYVRSLEPLDKAGAYGIQGLGAAFVERIQGSYSAVVGLPLCETVRALRRAGFEILGESGE</sequence>
<dbReference type="FunFam" id="3.90.950.10:FF:000005">
    <property type="entry name" value="7-methyl-GTP pyrophosphatase"/>
    <property type="match status" value="1"/>
</dbReference>
<dbReference type="AlphaFoldDB" id="A0AB39UZW1"/>
<dbReference type="KEGG" id="tcd:AAIA72_06380"/>
<dbReference type="RefSeq" id="WP_369602579.1">
    <property type="nucleotide sequence ID" value="NZ_CP154858.1"/>
</dbReference>
<comment type="catalytic activity">
    <reaction evidence="9">
        <text>UTP + H2O = UMP + diphosphate + H(+)</text>
        <dbReference type="Rhea" id="RHEA:29395"/>
        <dbReference type="ChEBI" id="CHEBI:15377"/>
        <dbReference type="ChEBI" id="CHEBI:15378"/>
        <dbReference type="ChEBI" id="CHEBI:33019"/>
        <dbReference type="ChEBI" id="CHEBI:46398"/>
        <dbReference type="ChEBI" id="CHEBI:57865"/>
        <dbReference type="EC" id="3.6.1.9"/>
    </reaction>
</comment>
<evidence type="ECO:0000256" key="9">
    <source>
        <dbReference type="HAMAP-Rule" id="MF_00528"/>
    </source>
</evidence>
<comment type="similarity">
    <text evidence="9">Belongs to the Maf family. YhdE subfamily.</text>
</comment>
<keyword evidence="3 9" id="KW-0963">Cytoplasm</keyword>
<evidence type="ECO:0000256" key="1">
    <source>
        <dbReference type="ARBA" id="ARBA00001968"/>
    </source>
</evidence>
<comment type="caution">
    <text evidence="9">Lacks conserved residue(s) required for the propagation of feature annotation.</text>
</comment>
<dbReference type="HAMAP" id="MF_00528">
    <property type="entry name" value="Maf"/>
    <property type="match status" value="1"/>
</dbReference>
<dbReference type="InterPro" id="IPR029001">
    <property type="entry name" value="ITPase-like_fam"/>
</dbReference>
<comment type="similarity">
    <text evidence="8">Belongs to the Maf family. YceF subfamily.</text>
</comment>
<evidence type="ECO:0000256" key="2">
    <source>
        <dbReference type="ARBA" id="ARBA00004496"/>
    </source>
</evidence>
<proteinExistence type="inferred from homology"/>
<dbReference type="InterPro" id="IPR003697">
    <property type="entry name" value="Maf-like"/>
</dbReference>
<evidence type="ECO:0000256" key="4">
    <source>
        <dbReference type="ARBA" id="ARBA00022801"/>
    </source>
</evidence>
<dbReference type="PIRSF" id="PIRSF006305">
    <property type="entry name" value="Maf"/>
    <property type="match status" value="1"/>
</dbReference>
<accession>A0AB39UZW1</accession>
<evidence type="ECO:0000256" key="3">
    <source>
        <dbReference type="ARBA" id="ARBA00022490"/>
    </source>
</evidence>
<gene>
    <name evidence="10" type="ORF">AAIA72_06380</name>
</gene>
<dbReference type="GO" id="GO:0005737">
    <property type="term" value="C:cytoplasm"/>
    <property type="evidence" value="ECO:0007669"/>
    <property type="project" value="UniProtKB-SubCell"/>
</dbReference>
<comment type="catalytic activity">
    <reaction evidence="6">
        <text>N(7)-methyl-GTP + H2O = N(7)-methyl-GMP + diphosphate + H(+)</text>
        <dbReference type="Rhea" id="RHEA:58744"/>
        <dbReference type="ChEBI" id="CHEBI:15377"/>
        <dbReference type="ChEBI" id="CHEBI:15378"/>
        <dbReference type="ChEBI" id="CHEBI:33019"/>
        <dbReference type="ChEBI" id="CHEBI:58285"/>
        <dbReference type="ChEBI" id="CHEBI:87133"/>
    </reaction>
</comment>